<evidence type="ECO:0000256" key="2">
    <source>
        <dbReference type="ARBA" id="ARBA00022692"/>
    </source>
</evidence>
<dbReference type="InterPro" id="IPR052561">
    <property type="entry name" value="ComplexI_Subunit1"/>
</dbReference>
<proteinExistence type="predicted"/>
<comment type="subcellular location">
    <subcellularLocation>
        <location evidence="1">Membrane</location>
        <topology evidence="1">Multi-pass membrane protein</topology>
    </subcellularLocation>
</comment>
<reference evidence="6 7" key="1">
    <citation type="journal article" date="2016" name="Nat. Commun.">
        <title>Thousands of microbial genomes shed light on interconnected biogeochemical processes in an aquifer system.</title>
        <authorList>
            <person name="Anantharaman K."/>
            <person name="Brown C.T."/>
            <person name="Hug L.A."/>
            <person name="Sharon I."/>
            <person name="Castelle C.J."/>
            <person name="Probst A.J."/>
            <person name="Thomas B.C."/>
            <person name="Singh A."/>
            <person name="Wilkins M.J."/>
            <person name="Karaoz U."/>
            <person name="Brodie E.L."/>
            <person name="Williams K.H."/>
            <person name="Hubbard S.S."/>
            <person name="Banfield J.F."/>
        </authorList>
    </citation>
    <scope>NUCLEOTIDE SEQUENCE [LARGE SCALE GENOMIC DNA]</scope>
</reference>
<dbReference type="AlphaFoldDB" id="A0A1G2HYP1"/>
<keyword evidence="3 5" id="KW-1133">Transmembrane helix</keyword>
<dbReference type="InterPro" id="IPR001694">
    <property type="entry name" value="NADH_UbQ_OxRdtase_su1/FPO"/>
</dbReference>
<accession>A0A1G2HYP1</accession>
<feature type="transmembrane region" description="Helical" evidence="5">
    <location>
        <begin position="290"/>
        <end position="308"/>
    </location>
</feature>
<keyword evidence="2 5" id="KW-0812">Transmembrane</keyword>
<dbReference type="Proteomes" id="UP000179183">
    <property type="component" value="Unassembled WGS sequence"/>
</dbReference>
<comment type="caution">
    <text evidence="6">The sequence shown here is derived from an EMBL/GenBank/DDBJ whole genome shotgun (WGS) entry which is preliminary data.</text>
</comment>
<organism evidence="6 7">
    <name type="scientific">Candidatus Staskawiczbacteria bacterium RIFCSPHIGHO2_02_FULL_33_16</name>
    <dbReference type="NCBI Taxonomy" id="1802204"/>
    <lineage>
        <taxon>Bacteria</taxon>
        <taxon>Candidatus Staskawicziibacteriota</taxon>
    </lineage>
</organism>
<keyword evidence="4 5" id="KW-0472">Membrane</keyword>
<name>A0A1G2HYP1_9BACT</name>
<feature type="transmembrane region" description="Helical" evidence="5">
    <location>
        <begin position="6"/>
        <end position="25"/>
    </location>
</feature>
<feature type="transmembrane region" description="Helical" evidence="5">
    <location>
        <begin position="229"/>
        <end position="248"/>
    </location>
</feature>
<evidence type="ECO:0000313" key="7">
    <source>
        <dbReference type="Proteomes" id="UP000179183"/>
    </source>
</evidence>
<dbReference type="Pfam" id="PF00146">
    <property type="entry name" value="NADHdh"/>
    <property type="match status" value="1"/>
</dbReference>
<protein>
    <recommendedName>
        <fullName evidence="8">Formate hydrogenlyase</fullName>
    </recommendedName>
</protein>
<evidence type="ECO:0000256" key="4">
    <source>
        <dbReference type="ARBA" id="ARBA00023136"/>
    </source>
</evidence>
<feature type="transmembrane region" description="Helical" evidence="5">
    <location>
        <begin position="98"/>
        <end position="120"/>
    </location>
</feature>
<evidence type="ECO:0008006" key="8">
    <source>
        <dbReference type="Google" id="ProtNLM"/>
    </source>
</evidence>
<dbReference type="PANTHER" id="PTHR43359">
    <property type="entry name" value="FORMATE HYDROGENLYASE SUBUNIT 4"/>
    <property type="match status" value="1"/>
</dbReference>
<evidence type="ECO:0000256" key="1">
    <source>
        <dbReference type="ARBA" id="ARBA00004141"/>
    </source>
</evidence>
<gene>
    <name evidence="6" type="ORF">A3D34_00795</name>
</gene>
<dbReference type="EMBL" id="MHOQ01000008">
    <property type="protein sequence ID" value="OGZ67311.1"/>
    <property type="molecule type" value="Genomic_DNA"/>
</dbReference>
<evidence type="ECO:0000313" key="6">
    <source>
        <dbReference type="EMBL" id="OGZ67311.1"/>
    </source>
</evidence>
<evidence type="ECO:0000256" key="3">
    <source>
        <dbReference type="ARBA" id="ARBA00022989"/>
    </source>
</evidence>
<dbReference type="PANTHER" id="PTHR43359:SF1">
    <property type="entry name" value="FORMATE HYDROGENLYASE SUBUNIT 4-RELATED"/>
    <property type="match status" value="1"/>
</dbReference>
<sequence length="309" mass="33977">MTNIITWILQLIFVPIMAPLCVGITRKLKAKFQNRKGASIFQPYQDLQKLFGKDEIISKDASWIFRCAPYIVFTVTIVVGASIPLFASSINNTITSDLLVIVYTLAIGTFFLALAGIDTGSAFGGFGSSREMTMSALAEGGFIFSLLTMALISNSTNLFMISQNSLLLQGHFFLSTALAFCGFFIIVLAETARFPFDNPSTHLELTMIHEAMILEYSGKKLALMEWASANKLLIFIAIASNLFFPFGLAQDLSASAIILGIIVFTIKIGIFCLVIAILESSIAKFRFFRLPDLLIIAFILNVIAIILIY</sequence>
<feature type="transmembrane region" description="Helical" evidence="5">
    <location>
        <begin position="254"/>
        <end position="278"/>
    </location>
</feature>
<feature type="transmembrane region" description="Helical" evidence="5">
    <location>
        <begin position="172"/>
        <end position="189"/>
    </location>
</feature>
<feature type="transmembrane region" description="Helical" evidence="5">
    <location>
        <begin position="63"/>
        <end position="86"/>
    </location>
</feature>
<dbReference type="GO" id="GO:0005886">
    <property type="term" value="C:plasma membrane"/>
    <property type="evidence" value="ECO:0007669"/>
    <property type="project" value="TreeGrafter"/>
</dbReference>
<feature type="transmembrane region" description="Helical" evidence="5">
    <location>
        <begin position="132"/>
        <end position="152"/>
    </location>
</feature>
<evidence type="ECO:0000256" key="5">
    <source>
        <dbReference type="SAM" id="Phobius"/>
    </source>
</evidence>